<dbReference type="InterPro" id="IPR030963">
    <property type="entry name" value="DHQ_synth_fam"/>
</dbReference>
<dbReference type="GO" id="GO:0000166">
    <property type="term" value="F:nucleotide binding"/>
    <property type="evidence" value="ECO:0007669"/>
    <property type="project" value="UniProtKB-KW"/>
</dbReference>
<evidence type="ECO:0000256" key="13">
    <source>
        <dbReference type="ARBA" id="ARBA00022741"/>
    </source>
</evidence>
<evidence type="ECO:0000256" key="17">
    <source>
        <dbReference type="ARBA" id="ARBA00023239"/>
    </source>
</evidence>
<evidence type="ECO:0000256" key="18">
    <source>
        <dbReference type="ARBA" id="ARBA00023285"/>
    </source>
</evidence>
<feature type="domain" description="3-dehydroquinate synthase N-terminal" evidence="20">
    <location>
        <begin position="69"/>
        <end position="181"/>
    </location>
</feature>
<dbReference type="InterPro" id="IPR016037">
    <property type="entry name" value="DHQ_synth_AroB"/>
</dbReference>
<organism evidence="22 23">
    <name type="scientific">Candidatus Sulfotelmatobacter kueseliae</name>
    <dbReference type="NCBI Taxonomy" id="2042962"/>
    <lineage>
        <taxon>Bacteria</taxon>
        <taxon>Pseudomonadati</taxon>
        <taxon>Acidobacteriota</taxon>
        <taxon>Terriglobia</taxon>
        <taxon>Terriglobales</taxon>
        <taxon>Candidatus Korobacteraceae</taxon>
        <taxon>Candidatus Sulfotelmatobacter</taxon>
    </lineage>
</organism>
<feature type="binding site" evidence="19">
    <location>
        <begin position="73"/>
        <end position="78"/>
    </location>
    <ligand>
        <name>NAD(+)</name>
        <dbReference type="ChEBI" id="CHEBI:57540"/>
    </ligand>
</feature>
<evidence type="ECO:0000256" key="6">
    <source>
        <dbReference type="ARBA" id="ARBA00004661"/>
    </source>
</evidence>
<dbReference type="UniPathway" id="UPA00053">
    <property type="reaction ID" value="UER00085"/>
</dbReference>
<comment type="function">
    <text evidence="4 19">Catalyzes the conversion of 3-deoxy-D-arabino-heptulosonate 7-phosphate (DAHP) to dehydroquinate (DHQ).</text>
</comment>
<dbReference type="AlphaFoldDB" id="A0A2U3K8Z8"/>
<keyword evidence="18 19" id="KW-0170">Cobalt</keyword>
<evidence type="ECO:0000256" key="11">
    <source>
        <dbReference type="ARBA" id="ARBA00022605"/>
    </source>
</evidence>
<dbReference type="InterPro" id="IPR056179">
    <property type="entry name" value="DHQS_C"/>
</dbReference>
<evidence type="ECO:0000256" key="10">
    <source>
        <dbReference type="ARBA" id="ARBA00022490"/>
    </source>
</evidence>
<dbReference type="Pfam" id="PF01761">
    <property type="entry name" value="DHQ_synthase"/>
    <property type="match status" value="1"/>
</dbReference>
<dbReference type="Pfam" id="PF24621">
    <property type="entry name" value="DHQS_C"/>
    <property type="match status" value="1"/>
</dbReference>
<gene>
    <name evidence="19 22" type="primary">aroB</name>
    <name evidence="22" type="ORF">SBA1_150009</name>
</gene>
<evidence type="ECO:0000256" key="16">
    <source>
        <dbReference type="ARBA" id="ARBA00023141"/>
    </source>
</evidence>
<feature type="binding site" evidence="19">
    <location>
        <begin position="107"/>
        <end position="111"/>
    </location>
    <ligand>
        <name>NAD(+)</name>
        <dbReference type="ChEBI" id="CHEBI:57540"/>
    </ligand>
</feature>
<evidence type="ECO:0000313" key="22">
    <source>
        <dbReference type="EMBL" id="SPF36116.1"/>
    </source>
</evidence>
<evidence type="ECO:0000256" key="5">
    <source>
        <dbReference type="ARBA" id="ARBA00004496"/>
    </source>
</evidence>
<evidence type="ECO:0000256" key="15">
    <source>
        <dbReference type="ARBA" id="ARBA00023027"/>
    </source>
</evidence>
<dbReference type="Gene3D" id="3.40.50.1970">
    <property type="match status" value="1"/>
</dbReference>
<evidence type="ECO:0000256" key="8">
    <source>
        <dbReference type="ARBA" id="ARBA00013031"/>
    </source>
</evidence>
<dbReference type="GO" id="GO:0046872">
    <property type="term" value="F:metal ion binding"/>
    <property type="evidence" value="ECO:0007669"/>
    <property type="project" value="UniProtKB-KW"/>
</dbReference>
<dbReference type="OrthoDB" id="9806583at2"/>
<comment type="cofactor">
    <cofactor evidence="2 19">
        <name>NAD(+)</name>
        <dbReference type="ChEBI" id="CHEBI:57540"/>
    </cofactor>
</comment>
<dbReference type="PANTHER" id="PTHR43622:SF7">
    <property type="entry name" value="3-DEHYDROQUINATE SYNTHASE, CHLOROPLASTIC"/>
    <property type="match status" value="1"/>
</dbReference>
<dbReference type="EMBL" id="OMOD01000057">
    <property type="protein sequence ID" value="SPF36116.1"/>
    <property type="molecule type" value="Genomic_DNA"/>
</dbReference>
<dbReference type="InterPro" id="IPR030960">
    <property type="entry name" value="DHQS/DOIS_N"/>
</dbReference>
<dbReference type="GO" id="GO:0009423">
    <property type="term" value="P:chorismate biosynthetic process"/>
    <property type="evidence" value="ECO:0007669"/>
    <property type="project" value="UniProtKB-UniRule"/>
</dbReference>
<proteinExistence type="inferred from homology"/>
<evidence type="ECO:0000256" key="19">
    <source>
        <dbReference type="HAMAP-Rule" id="MF_00110"/>
    </source>
</evidence>
<comment type="catalytic activity">
    <reaction evidence="1 19">
        <text>7-phospho-2-dehydro-3-deoxy-D-arabino-heptonate = 3-dehydroquinate + phosphate</text>
        <dbReference type="Rhea" id="RHEA:21968"/>
        <dbReference type="ChEBI" id="CHEBI:32364"/>
        <dbReference type="ChEBI" id="CHEBI:43474"/>
        <dbReference type="ChEBI" id="CHEBI:58394"/>
        <dbReference type="EC" id="4.2.3.4"/>
    </reaction>
</comment>
<comment type="cofactor">
    <cofactor evidence="19">
        <name>Co(2+)</name>
        <dbReference type="ChEBI" id="CHEBI:48828"/>
    </cofactor>
    <cofactor evidence="19">
        <name>Zn(2+)</name>
        <dbReference type="ChEBI" id="CHEBI:29105"/>
    </cofactor>
    <text evidence="19">Binds 1 divalent metal cation per subunit. Can use either Co(2+) or Zn(2+).</text>
</comment>
<keyword evidence="16 19" id="KW-0057">Aromatic amino acid biosynthesis</keyword>
<evidence type="ECO:0000313" key="23">
    <source>
        <dbReference type="Proteomes" id="UP000238701"/>
    </source>
</evidence>
<dbReference type="GO" id="GO:0009073">
    <property type="term" value="P:aromatic amino acid family biosynthetic process"/>
    <property type="evidence" value="ECO:0007669"/>
    <property type="project" value="UniProtKB-KW"/>
</dbReference>
<evidence type="ECO:0000256" key="2">
    <source>
        <dbReference type="ARBA" id="ARBA00001911"/>
    </source>
</evidence>
<comment type="cofactor">
    <cofactor evidence="3">
        <name>Zn(2+)</name>
        <dbReference type="ChEBI" id="CHEBI:29105"/>
    </cofactor>
</comment>
<evidence type="ECO:0000256" key="4">
    <source>
        <dbReference type="ARBA" id="ARBA00003485"/>
    </source>
</evidence>
<feature type="domain" description="3-dehydroquinate synthase C-terminal" evidence="21">
    <location>
        <begin position="183"/>
        <end position="325"/>
    </location>
</feature>
<evidence type="ECO:0000259" key="20">
    <source>
        <dbReference type="Pfam" id="PF01761"/>
    </source>
</evidence>
<dbReference type="HAMAP" id="MF_00110">
    <property type="entry name" value="DHQ_synthase"/>
    <property type="match status" value="1"/>
</dbReference>
<sequence>MPQVTIHVPQRPYQAWIENGLLAGAGSVLGNLLPRASRIFVVTVAPVRKRWGRKLLQSLRAAEFAPRVIVMPDGEPSKRLATVESLAEKLVRLGADRNAVIVAFGGGVVGDVSGLLASLYMRGVELVQVPTTVLAQVDASIGGKTGVNLVAGKNLVGTFYHPRVVLIDPTVLKTLPDREFRAGLYEALKCGVIGNVELFLRFEQNRARILKRDPVELEWLIAQSVKLKAEVVSADEREGGLRRVLNFGHTIGHALEAETGYRRLLHGEAVAWGMIAATNIALSVGRTDSVTAGRIADAVLSLGRLPEVSVSPRRILARLQSDKKTQSGVVHFVLPREIGKVEVASDVPDSAVVASVEELRHLSRGGWVWGK</sequence>
<keyword evidence="14 19" id="KW-0862">Zinc</keyword>
<evidence type="ECO:0000256" key="14">
    <source>
        <dbReference type="ARBA" id="ARBA00022833"/>
    </source>
</evidence>
<name>A0A2U3K8Z8_9BACT</name>
<keyword evidence="13 19" id="KW-0547">Nucleotide-binding</keyword>
<dbReference type="Proteomes" id="UP000238701">
    <property type="component" value="Unassembled WGS sequence"/>
</dbReference>
<dbReference type="InterPro" id="IPR050071">
    <property type="entry name" value="Dehydroquinate_synthase"/>
</dbReference>
<evidence type="ECO:0000256" key="1">
    <source>
        <dbReference type="ARBA" id="ARBA00001393"/>
    </source>
</evidence>
<evidence type="ECO:0000256" key="9">
    <source>
        <dbReference type="ARBA" id="ARBA00017684"/>
    </source>
</evidence>
<evidence type="ECO:0000259" key="21">
    <source>
        <dbReference type="Pfam" id="PF24621"/>
    </source>
</evidence>
<evidence type="ECO:0000256" key="12">
    <source>
        <dbReference type="ARBA" id="ARBA00022723"/>
    </source>
</evidence>
<accession>A0A2U3K8Z8</accession>
<keyword evidence="15 19" id="KW-0520">NAD</keyword>
<keyword evidence="11 19" id="KW-0028">Amino-acid biosynthesis</keyword>
<keyword evidence="10 19" id="KW-0963">Cytoplasm</keyword>
<feature type="binding site" evidence="19">
    <location>
        <position position="249"/>
    </location>
    <ligand>
        <name>Zn(2+)</name>
        <dbReference type="ChEBI" id="CHEBI:29105"/>
    </ligand>
</feature>
<comment type="subcellular location">
    <subcellularLocation>
        <location evidence="5 19">Cytoplasm</location>
    </subcellularLocation>
</comment>
<dbReference type="PIRSF" id="PIRSF001455">
    <property type="entry name" value="DHQ_synth"/>
    <property type="match status" value="1"/>
</dbReference>
<keyword evidence="12 19" id="KW-0479">Metal-binding</keyword>
<feature type="binding site" evidence="19">
    <location>
        <begin position="131"/>
        <end position="132"/>
    </location>
    <ligand>
        <name>NAD(+)</name>
        <dbReference type="ChEBI" id="CHEBI:57540"/>
    </ligand>
</feature>
<protein>
    <recommendedName>
        <fullName evidence="9 19">3-dehydroquinate synthase</fullName>
        <shortName evidence="19">DHQS</shortName>
        <ecNumber evidence="8 19">4.2.3.4</ecNumber>
    </recommendedName>
</protein>
<keyword evidence="17 19" id="KW-0456">Lyase</keyword>
<feature type="binding site" evidence="19">
    <location>
        <position position="266"/>
    </location>
    <ligand>
        <name>Zn(2+)</name>
        <dbReference type="ChEBI" id="CHEBI:29105"/>
    </ligand>
</feature>
<dbReference type="EC" id="4.2.3.4" evidence="8 19"/>
<dbReference type="GO" id="GO:0003856">
    <property type="term" value="F:3-dehydroquinate synthase activity"/>
    <property type="evidence" value="ECO:0007669"/>
    <property type="project" value="UniProtKB-UniRule"/>
</dbReference>
<feature type="binding site" evidence="19">
    <location>
        <position position="144"/>
    </location>
    <ligand>
        <name>NAD(+)</name>
        <dbReference type="ChEBI" id="CHEBI:57540"/>
    </ligand>
</feature>
<dbReference type="NCBIfam" id="TIGR01357">
    <property type="entry name" value="aroB"/>
    <property type="match status" value="1"/>
</dbReference>
<dbReference type="GO" id="GO:0008652">
    <property type="term" value="P:amino acid biosynthetic process"/>
    <property type="evidence" value="ECO:0007669"/>
    <property type="project" value="UniProtKB-KW"/>
</dbReference>
<comment type="similarity">
    <text evidence="7 19">Belongs to the sugar phosphate cyclases superfamily. Dehydroquinate synthase family.</text>
</comment>
<comment type="caution">
    <text evidence="19">Lacks conserved residue(s) required for the propagation of feature annotation.</text>
</comment>
<dbReference type="FunFam" id="3.40.50.1970:FF:000007">
    <property type="entry name" value="Pentafunctional AROM polypeptide"/>
    <property type="match status" value="1"/>
</dbReference>
<feature type="binding site" evidence="19">
    <location>
        <position position="153"/>
    </location>
    <ligand>
        <name>NAD(+)</name>
        <dbReference type="ChEBI" id="CHEBI:57540"/>
    </ligand>
</feature>
<dbReference type="GO" id="GO:0005737">
    <property type="term" value="C:cytoplasm"/>
    <property type="evidence" value="ECO:0007669"/>
    <property type="project" value="UniProtKB-SubCell"/>
</dbReference>
<dbReference type="Gene3D" id="1.20.1090.10">
    <property type="entry name" value="Dehydroquinate synthase-like - alpha domain"/>
    <property type="match status" value="1"/>
</dbReference>
<dbReference type="CDD" id="cd08195">
    <property type="entry name" value="DHQS"/>
    <property type="match status" value="1"/>
</dbReference>
<evidence type="ECO:0000256" key="3">
    <source>
        <dbReference type="ARBA" id="ARBA00001947"/>
    </source>
</evidence>
<dbReference type="SUPFAM" id="SSF56796">
    <property type="entry name" value="Dehydroquinate synthase-like"/>
    <property type="match status" value="1"/>
</dbReference>
<reference evidence="23" key="1">
    <citation type="submission" date="2018-02" db="EMBL/GenBank/DDBJ databases">
        <authorList>
            <person name="Hausmann B."/>
        </authorList>
    </citation>
    <scope>NUCLEOTIDE SEQUENCE [LARGE SCALE GENOMIC DNA]</scope>
    <source>
        <strain evidence="23">Peat soil MAG SbA1</strain>
    </source>
</reference>
<comment type="pathway">
    <text evidence="6 19">Metabolic intermediate biosynthesis; chorismate biosynthesis; chorismate from D-erythrose 4-phosphate and phosphoenolpyruvate: step 2/7.</text>
</comment>
<dbReference type="PANTHER" id="PTHR43622">
    <property type="entry name" value="3-DEHYDROQUINATE SYNTHASE"/>
    <property type="match status" value="1"/>
</dbReference>
<feature type="binding site" evidence="19">
    <location>
        <position position="186"/>
    </location>
    <ligand>
        <name>Zn(2+)</name>
        <dbReference type="ChEBI" id="CHEBI:29105"/>
    </ligand>
</feature>
<evidence type="ECO:0000256" key="7">
    <source>
        <dbReference type="ARBA" id="ARBA00005412"/>
    </source>
</evidence>